<proteinExistence type="predicted"/>
<dbReference type="InterPro" id="IPR052895">
    <property type="entry name" value="HetReg/Transcr_Mod"/>
</dbReference>
<dbReference type="InterPro" id="IPR010730">
    <property type="entry name" value="HET"/>
</dbReference>
<feature type="domain" description="Heterokaryon incompatibility" evidence="2">
    <location>
        <begin position="119"/>
        <end position="257"/>
    </location>
</feature>
<dbReference type="AlphaFoldDB" id="A0A6H0XVT4"/>
<dbReference type="Proteomes" id="UP000503462">
    <property type="component" value="Chromosome 3"/>
</dbReference>
<dbReference type="EMBL" id="CP051141">
    <property type="protein sequence ID" value="QIW98795.1"/>
    <property type="molecule type" value="Genomic_DNA"/>
</dbReference>
<evidence type="ECO:0000313" key="3">
    <source>
        <dbReference type="EMBL" id="QIW98795.1"/>
    </source>
</evidence>
<evidence type="ECO:0000259" key="2">
    <source>
        <dbReference type="Pfam" id="PF06985"/>
    </source>
</evidence>
<protein>
    <recommendedName>
        <fullName evidence="2">Heterokaryon incompatibility domain-containing protein</fullName>
    </recommendedName>
</protein>
<accession>A0A6H0XVT4</accession>
<reference evidence="3 4" key="1">
    <citation type="journal article" date="2016" name="Sci. Rep.">
        <title>Peltaster fructicola genome reveals evolution from an invasive phytopathogen to an ectophytic parasite.</title>
        <authorList>
            <person name="Xu C."/>
            <person name="Chen H."/>
            <person name="Gleason M.L."/>
            <person name="Xu J.R."/>
            <person name="Liu H."/>
            <person name="Zhang R."/>
            <person name="Sun G."/>
        </authorList>
    </citation>
    <scope>NUCLEOTIDE SEQUENCE [LARGE SCALE GENOMIC DNA]</scope>
    <source>
        <strain evidence="3 4">LNHT1506</strain>
    </source>
</reference>
<name>A0A6H0XVT4_9PEZI</name>
<feature type="region of interest" description="Disordered" evidence="1">
    <location>
        <begin position="1"/>
        <end position="21"/>
    </location>
</feature>
<sequence>MVSVSPRLRDSLDYEDPEESDPRLTFGFRSLSIEGSAYQHYDPDYDERPVSASSESLNARRNRQQKAHEQHMLGLTPFSYRTVADGDVFRLCVIKPGYGNQPIDCQLIWKSSKLPKRDYKCLSYCWQTTEREASIICDGYRFAVTKNLCAALRSIRSPTGKVLIWIDQICINQDDVEERAQQVAIMKHIFNCSKQVIVWLGEDADNSSNLCEYAKKMRSRDGIRASLSRILTPRQLEIAIQKLLDRPWFSRVWVIPEICLAPIIKIVIGNSSMSWENLIRLIREVQPPQVTGFTKLVALPGNPRQRIAILSHMITKQRENKAHTDVSQLLILAKSSQATDLRDKVYAFYGMTVVSTTPDYIRSIESLYTDIAHNYINNIEARYDAWRDLSEAQLGSQLMSILYSAGALHQHYRLPSWVPDWSFPWQLAPIWCRTTSELDGFSGESLRCEYRAGGADRDHLEVVDGLHLKLSAVLVDEIDVLGYDDESVEDVMAAEALPTTADDHLEVDSSVQYMRIVLLGCYFVRLFPRERVFESHRCRCFLQLLNGF</sequence>
<evidence type="ECO:0000256" key="1">
    <source>
        <dbReference type="SAM" id="MobiDB-lite"/>
    </source>
</evidence>
<organism evidence="3 4">
    <name type="scientific">Peltaster fructicola</name>
    <dbReference type="NCBI Taxonomy" id="286661"/>
    <lineage>
        <taxon>Eukaryota</taxon>
        <taxon>Fungi</taxon>
        <taxon>Dikarya</taxon>
        <taxon>Ascomycota</taxon>
        <taxon>Pezizomycotina</taxon>
        <taxon>Dothideomycetes</taxon>
        <taxon>Dothideomycetes incertae sedis</taxon>
        <taxon>Peltaster</taxon>
    </lineage>
</organism>
<feature type="region of interest" description="Disordered" evidence="1">
    <location>
        <begin position="42"/>
        <end position="66"/>
    </location>
</feature>
<dbReference type="PANTHER" id="PTHR24148:SF64">
    <property type="entry name" value="HETEROKARYON INCOMPATIBILITY DOMAIN-CONTAINING PROTEIN"/>
    <property type="match status" value="1"/>
</dbReference>
<keyword evidence="4" id="KW-1185">Reference proteome</keyword>
<gene>
    <name evidence="3" type="ORF">AMS68_004313</name>
</gene>
<dbReference type="OrthoDB" id="3553147at2759"/>
<evidence type="ECO:0000313" key="4">
    <source>
        <dbReference type="Proteomes" id="UP000503462"/>
    </source>
</evidence>
<dbReference type="PANTHER" id="PTHR24148">
    <property type="entry name" value="ANKYRIN REPEAT DOMAIN-CONTAINING PROTEIN 39 HOMOLOG-RELATED"/>
    <property type="match status" value="1"/>
</dbReference>
<dbReference type="Pfam" id="PF06985">
    <property type="entry name" value="HET"/>
    <property type="match status" value="1"/>
</dbReference>